<proteinExistence type="predicted"/>
<evidence type="ECO:0000313" key="1">
    <source>
        <dbReference type="EMBL" id="TQV98280.1"/>
    </source>
</evidence>
<name>A0A545V985_9HYPO</name>
<protein>
    <submittedName>
        <fullName evidence="1">Uncharacterized protein</fullName>
    </submittedName>
</protein>
<evidence type="ECO:0000313" key="2">
    <source>
        <dbReference type="Proteomes" id="UP000315783"/>
    </source>
</evidence>
<dbReference type="Proteomes" id="UP000315783">
    <property type="component" value="Unassembled WGS sequence"/>
</dbReference>
<organism evidence="1 2">
    <name type="scientific">Cordyceps javanica</name>
    <dbReference type="NCBI Taxonomy" id="43265"/>
    <lineage>
        <taxon>Eukaryota</taxon>
        <taxon>Fungi</taxon>
        <taxon>Dikarya</taxon>
        <taxon>Ascomycota</taxon>
        <taxon>Pezizomycotina</taxon>
        <taxon>Sordariomycetes</taxon>
        <taxon>Hypocreomycetidae</taxon>
        <taxon>Hypocreales</taxon>
        <taxon>Cordycipitaceae</taxon>
        <taxon>Cordyceps</taxon>
    </lineage>
</organism>
<sequence>MLMKSSRAHDFETQTAVVSGSSYNCSFTCSGGRGGSPCSQRNLPAIAVALLRLPSATRPVLHQHVQSQPLTQRRKLFSFFI</sequence>
<gene>
    <name evidence="1" type="ORF">IF1G_02360</name>
</gene>
<accession>A0A545V985</accession>
<dbReference type="EMBL" id="SPUK01000003">
    <property type="protein sequence ID" value="TQV98280.1"/>
    <property type="molecule type" value="Genomic_DNA"/>
</dbReference>
<comment type="caution">
    <text evidence="1">The sequence shown here is derived from an EMBL/GenBank/DDBJ whole genome shotgun (WGS) entry which is preliminary data.</text>
</comment>
<reference evidence="1 2" key="1">
    <citation type="journal article" date="2019" name="Appl. Microbiol. Biotechnol.">
        <title>Genome sequence of Isaria javanica and comparative genome analysis insights into family S53 peptidase evolution in fungal entomopathogens.</title>
        <authorList>
            <person name="Lin R."/>
            <person name="Zhang X."/>
            <person name="Xin B."/>
            <person name="Zou M."/>
            <person name="Gao Y."/>
            <person name="Qin F."/>
            <person name="Hu Q."/>
            <person name="Xie B."/>
            <person name="Cheng X."/>
        </authorList>
    </citation>
    <scope>NUCLEOTIDE SEQUENCE [LARGE SCALE GENOMIC DNA]</scope>
    <source>
        <strain evidence="1 2">IJ1G</strain>
    </source>
</reference>
<dbReference type="AlphaFoldDB" id="A0A545V985"/>
<keyword evidence="2" id="KW-1185">Reference proteome</keyword>